<reference evidence="16 17" key="1">
    <citation type="journal article" date="2019" name="Sci. Transl. Med.">
        <title>Quorum sensing between bacterial species on the skin protects against epidermal injury in atopic dermatitis.</title>
        <authorList>
            <person name="Williams M.R."/>
        </authorList>
    </citation>
    <scope>NUCLEOTIDE SEQUENCE [LARGE SCALE GENOMIC DNA]</scope>
    <source>
        <strain evidence="16 17">H8</strain>
    </source>
</reference>
<dbReference type="AlphaFoldDB" id="A0A7Z8E246"/>
<protein>
    <recommendedName>
        <fullName evidence="3 9">Arginase</fullName>
        <ecNumber evidence="2 9">3.5.3.1</ecNumber>
    </recommendedName>
</protein>
<name>A0A7Z8E246_STACP</name>
<feature type="binding site" evidence="10">
    <location>
        <position position="101"/>
    </location>
    <ligand>
        <name>Mn(2+)</name>
        <dbReference type="ChEBI" id="CHEBI:29035"/>
        <label>1</label>
    </ligand>
</feature>
<feature type="binding site" evidence="10">
    <location>
        <position position="126"/>
    </location>
    <ligand>
        <name>Mn(2+)</name>
        <dbReference type="ChEBI" id="CHEBI:29035"/>
        <label>2</label>
    </ligand>
</feature>
<dbReference type="EC" id="3.5.3.1" evidence="2 9"/>
<dbReference type="GO" id="GO:0000050">
    <property type="term" value="P:urea cycle"/>
    <property type="evidence" value="ECO:0007669"/>
    <property type="project" value="UniProtKB-UniPathway"/>
</dbReference>
<feature type="binding site" evidence="10">
    <location>
        <position position="128"/>
    </location>
    <ligand>
        <name>Mn(2+)</name>
        <dbReference type="ChEBI" id="CHEBI:29035"/>
        <label>1</label>
    </ligand>
</feature>
<comment type="catalytic activity">
    <reaction evidence="8 13">
        <text>L-arginine + H2O = urea + L-ornithine</text>
        <dbReference type="Rhea" id="RHEA:20569"/>
        <dbReference type="ChEBI" id="CHEBI:15377"/>
        <dbReference type="ChEBI" id="CHEBI:16199"/>
        <dbReference type="ChEBI" id="CHEBI:32682"/>
        <dbReference type="ChEBI" id="CHEBI:46911"/>
        <dbReference type="EC" id="3.5.3.1"/>
    </reaction>
</comment>
<gene>
    <name evidence="16" type="primary">rocF</name>
    <name evidence="16" type="ORF">EQ811_10985</name>
    <name evidence="15" type="ORF">HHM13_12810</name>
    <name evidence="14" type="ORF">HHM24_13740</name>
</gene>
<dbReference type="SUPFAM" id="SSF52768">
    <property type="entry name" value="Arginase/deacetylase"/>
    <property type="match status" value="1"/>
</dbReference>
<dbReference type="EMBL" id="JABBMI010000123">
    <property type="protein sequence ID" value="NMK55778.1"/>
    <property type="molecule type" value="Genomic_DNA"/>
</dbReference>
<comment type="caution">
    <text evidence="16">The sequence shown here is derived from an EMBL/GenBank/DDBJ whole genome shotgun (WGS) entry which is preliminary data.</text>
</comment>
<dbReference type="NCBIfam" id="TIGR01229">
    <property type="entry name" value="rocF_arginase"/>
    <property type="match status" value="1"/>
</dbReference>
<evidence type="ECO:0000313" key="18">
    <source>
        <dbReference type="Proteomes" id="UP000538955"/>
    </source>
</evidence>
<evidence type="ECO:0000256" key="8">
    <source>
        <dbReference type="ARBA" id="ARBA00047391"/>
    </source>
</evidence>
<dbReference type="PANTHER" id="PTHR43782">
    <property type="entry name" value="ARGINASE"/>
    <property type="match status" value="1"/>
</dbReference>
<feature type="binding site" evidence="10">
    <location>
        <position position="231"/>
    </location>
    <ligand>
        <name>Mn(2+)</name>
        <dbReference type="ChEBI" id="CHEBI:29035"/>
        <label>1</label>
    </ligand>
</feature>
<reference evidence="18 19" key="2">
    <citation type="submission" date="2020-04" db="EMBL/GenBank/DDBJ databases">
        <title>The Epidemiology and Molecular Characteristics of Linezolid-Resistant Staphylococcus capitis in Huashan Hospital, Shanghai.</title>
        <authorList>
            <person name="Ding L."/>
            <person name="Li P."/>
            <person name="Yang Y."/>
            <person name="Lin D."/>
            <person name="Xu X."/>
        </authorList>
    </citation>
    <scope>NUCLEOTIDE SEQUENCE [LARGE SCALE GENOMIC DNA]</scope>
    <source>
        <strain evidence="15 19">12-86</strain>
        <strain evidence="14 18">17-84</strain>
    </source>
</reference>
<dbReference type="InterPro" id="IPR023696">
    <property type="entry name" value="Ureohydrolase_dom_sf"/>
</dbReference>
<evidence type="ECO:0000256" key="6">
    <source>
        <dbReference type="ARBA" id="ARBA00022801"/>
    </source>
</evidence>
<dbReference type="UniPathway" id="UPA00158">
    <property type="reaction ID" value="UER00270"/>
</dbReference>
<evidence type="ECO:0000256" key="12">
    <source>
        <dbReference type="RuleBase" id="RU003684"/>
    </source>
</evidence>
<accession>A0A7Z8E246</accession>
<dbReference type="InterPro" id="IPR020855">
    <property type="entry name" value="Ureohydrolase_Mn_BS"/>
</dbReference>
<keyword evidence="7 10" id="KW-0464">Manganese</keyword>
<evidence type="ECO:0000256" key="2">
    <source>
        <dbReference type="ARBA" id="ARBA00012168"/>
    </source>
</evidence>
<feature type="binding site" evidence="10">
    <location>
        <position position="124"/>
    </location>
    <ligand>
        <name>Mn(2+)</name>
        <dbReference type="ChEBI" id="CHEBI:29035"/>
        <label>2</label>
    </ligand>
</feature>
<keyword evidence="6 12" id="KW-0378">Hydrolase</keyword>
<dbReference type="PROSITE" id="PS51409">
    <property type="entry name" value="ARGINASE_2"/>
    <property type="match status" value="1"/>
</dbReference>
<dbReference type="EMBL" id="JABBLX010000075">
    <property type="protein sequence ID" value="NMK98938.1"/>
    <property type="molecule type" value="Genomic_DNA"/>
</dbReference>
<evidence type="ECO:0000256" key="13">
    <source>
        <dbReference type="RuleBase" id="RU361159"/>
    </source>
</evidence>
<evidence type="ECO:0000256" key="10">
    <source>
        <dbReference type="PIRSR" id="PIRSR036979-1"/>
    </source>
</evidence>
<dbReference type="GO" id="GO:0006525">
    <property type="term" value="P:arginine metabolic process"/>
    <property type="evidence" value="ECO:0007669"/>
    <property type="project" value="UniProtKB-KW"/>
</dbReference>
<keyword evidence="5 10" id="KW-0479">Metal-binding</keyword>
<evidence type="ECO:0000313" key="17">
    <source>
        <dbReference type="Proteomes" id="UP000291949"/>
    </source>
</evidence>
<organism evidence="16 17">
    <name type="scientific">Staphylococcus capitis</name>
    <dbReference type="NCBI Taxonomy" id="29388"/>
    <lineage>
        <taxon>Bacteria</taxon>
        <taxon>Bacillati</taxon>
        <taxon>Bacillota</taxon>
        <taxon>Bacilli</taxon>
        <taxon>Bacillales</taxon>
        <taxon>Staphylococcaceae</taxon>
        <taxon>Staphylococcus</taxon>
    </lineage>
</organism>
<dbReference type="GO" id="GO:0030145">
    <property type="term" value="F:manganese ion binding"/>
    <property type="evidence" value="ECO:0007669"/>
    <property type="project" value="TreeGrafter"/>
</dbReference>
<evidence type="ECO:0000256" key="4">
    <source>
        <dbReference type="ARBA" id="ARBA00022503"/>
    </source>
</evidence>
<comment type="pathway">
    <text evidence="1">Nitrogen metabolism; urea cycle; L-ornithine and urea from L-arginine: step 1/1.</text>
</comment>
<dbReference type="Pfam" id="PF00491">
    <property type="entry name" value="Arginase"/>
    <property type="match status" value="1"/>
</dbReference>
<evidence type="ECO:0000313" key="14">
    <source>
        <dbReference type="EMBL" id="NMK55778.1"/>
    </source>
</evidence>
<evidence type="ECO:0000256" key="3">
    <source>
        <dbReference type="ARBA" id="ARBA00018123"/>
    </source>
</evidence>
<evidence type="ECO:0000256" key="9">
    <source>
        <dbReference type="NCBIfam" id="TIGR01229"/>
    </source>
</evidence>
<evidence type="ECO:0000256" key="11">
    <source>
        <dbReference type="PROSITE-ProRule" id="PRU00742"/>
    </source>
</evidence>
<keyword evidence="4 13" id="KW-0056">Arginine metabolism</keyword>
<dbReference type="Proteomes" id="UP000538955">
    <property type="component" value="Unassembled WGS sequence"/>
</dbReference>
<evidence type="ECO:0000256" key="7">
    <source>
        <dbReference type="ARBA" id="ARBA00023211"/>
    </source>
</evidence>
<evidence type="ECO:0000313" key="19">
    <source>
        <dbReference type="Proteomes" id="UP000550736"/>
    </source>
</evidence>
<evidence type="ECO:0000256" key="5">
    <source>
        <dbReference type="ARBA" id="ARBA00022723"/>
    </source>
</evidence>
<keyword evidence="18" id="KW-1185">Reference proteome</keyword>
<dbReference type="GO" id="GO:0004053">
    <property type="term" value="F:arginase activity"/>
    <property type="evidence" value="ECO:0007669"/>
    <property type="project" value="UniProtKB-UniRule"/>
</dbReference>
<dbReference type="CDD" id="cd09989">
    <property type="entry name" value="Arginase"/>
    <property type="match status" value="1"/>
</dbReference>
<feature type="binding site" evidence="10">
    <location>
        <position position="229"/>
    </location>
    <ligand>
        <name>Mn(2+)</name>
        <dbReference type="ChEBI" id="CHEBI:29035"/>
        <label>1</label>
    </ligand>
</feature>
<dbReference type="PROSITE" id="PS01053">
    <property type="entry name" value="ARGINASE_1"/>
    <property type="match status" value="1"/>
</dbReference>
<sequence>MNQRIEIIGAPSTFGQKKLGVNLGPDAIRYAGLLSRLKKMGLDVIDKGNIEVPTLDVEKFNSDQEGLRNYDEIVTVSENLSKATSEIVEKGNFPLTLGGDHSIAVGSISGISQHYENLGVIWYDAHGDLNVPEESPSGNVHGMPLRILAGDGPDELVNINDFTPKVKPENIVLIGMRDLDEGERKYIKDKNIKTFTMADIDRFGIQEVIERSLEYLKSRNIDGLHFSLDVDALDPAETPGTGTRVMGGLSYRESHFALELLNESKLVTSMDIVEVNPLIDNSNHTAEQAVALLGTFFGETLL</sequence>
<dbReference type="PANTHER" id="PTHR43782:SF3">
    <property type="entry name" value="ARGINASE"/>
    <property type="match status" value="1"/>
</dbReference>
<dbReference type="RefSeq" id="WP_023351327.1">
    <property type="nucleotide sequence ID" value="NZ_AP014956.1"/>
</dbReference>
<dbReference type="InterPro" id="IPR014033">
    <property type="entry name" value="Arginase"/>
</dbReference>
<dbReference type="GO" id="GO:0005737">
    <property type="term" value="C:cytoplasm"/>
    <property type="evidence" value="ECO:0007669"/>
    <property type="project" value="TreeGrafter"/>
</dbReference>
<dbReference type="PIRSF" id="PIRSF036979">
    <property type="entry name" value="Arginase"/>
    <property type="match status" value="1"/>
</dbReference>
<evidence type="ECO:0000313" key="15">
    <source>
        <dbReference type="EMBL" id="NMK98938.1"/>
    </source>
</evidence>
<evidence type="ECO:0000313" key="16">
    <source>
        <dbReference type="EMBL" id="TBW75535.1"/>
    </source>
</evidence>
<dbReference type="PRINTS" id="PR00116">
    <property type="entry name" value="ARGINASE"/>
</dbReference>
<dbReference type="Proteomes" id="UP000291949">
    <property type="component" value="Unassembled WGS sequence"/>
</dbReference>
<dbReference type="Gene3D" id="3.40.800.10">
    <property type="entry name" value="Ureohydrolase domain"/>
    <property type="match status" value="1"/>
</dbReference>
<dbReference type="EMBL" id="SCHC01000005">
    <property type="protein sequence ID" value="TBW75535.1"/>
    <property type="molecule type" value="Genomic_DNA"/>
</dbReference>
<comment type="cofactor">
    <cofactor evidence="10 13">
        <name>Mn(2+)</name>
        <dbReference type="ChEBI" id="CHEBI:29035"/>
    </cofactor>
    <text evidence="10 13">Binds 2 manganese ions per subunit.</text>
</comment>
<dbReference type="Proteomes" id="UP000550736">
    <property type="component" value="Unassembled WGS sequence"/>
</dbReference>
<evidence type="ECO:0000256" key="1">
    <source>
        <dbReference type="ARBA" id="ARBA00005098"/>
    </source>
</evidence>
<comment type="similarity">
    <text evidence="11 12">Belongs to the arginase family.</text>
</comment>
<dbReference type="InterPro" id="IPR006035">
    <property type="entry name" value="Ureohydrolase"/>
</dbReference>
<proteinExistence type="inferred from homology"/>
<dbReference type="FunFam" id="3.40.800.10:FF:000005">
    <property type="entry name" value="Arginase"/>
    <property type="match status" value="1"/>
</dbReference>